<reference evidence="3" key="1">
    <citation type="submission" date="2019-04" db="EMBL/GenBank/DDBJ databases">
        <title>Nocardioides xinjiangensis sp. nov.</title>
        <authorList>
            <person name="Liu S."/>
        </authorList>
    </citation>
    <scope>NUCLEOTIDE SEQUENCE [LARGE SCALE GENOMIC DNA]</scope>
    <source>
        <strain evidence="3">18</strain>
    </source>
</reference>
<dbReference type="SMART" id="SM00382">
    <property type="entry name" value="AAA"/>
    <property type="match status" value="1"/>
</dbReference>
<evidence type="ECO:0000313" key="2">
    <source>
        <dbReference type="EMBL" id="THV40098.1"/>
    </source>
</evidence>
<dbReference type="InterPro" id="IPR049945">
    <property type="entry name" value="AAA_22"/>
</dbReference>
<dbReference type="AlphaFoldDB" id="A0A4S8Q791"/>
<dbReference type="Proteomes" id="UP000308760">
    <property type="component" value="Unassembled WGS sequence"/>
</dbReference>
<dbReference type="Pfam" id="PF13401">
    <property type="entry name" value="AAA_22"/>
    <property type="match status" value="1"/>
</dbReference>
<dbReference type="Gene3D" id="1.25.40.10">
    <property type="entry name" value="Tetratricopeptide repeat domain"/>
    <property type="match status" value="1"/>
</dbReference>
<protein>
    <submittedName>
        <fullName evidence="2">Tetratricopeptide repeat protein</fullName>
    </submittedName>
</protein>
<dbReference type="SUPFAM" id="SSF52540">
    <property type="entry name" value="P-loop containing nucleoside triphosphate hydrolases"/>
    <property type="match status" value="1"/>
</dbReference>
<gene>
    <name evidence="2" type="ORF">FAB82_16360</name>
</gene>
<dbReference type="EMBL" id="STGY01000060">
    <property type="protein sequence ID" value="THV40098.1"/>
    <property type="molecule type" value="Genomic_DNA"/>
</dbReference>
<dbReference type="Gene3D" id="3.40.50.300">
    <property type="entry name" value="P-loop containing nucleotide triphosphate hydrolases"/>
    <property type="match status" value="1"/>
</dbReference>
<feature type="domain" description="AAA+ ATPase" evidence="1">
    <location>
        <begin position="76"/>
        <end position="239"/>
    </location>
</feature>
<evidence type="ECO:0000259" key="1">
    <source>
        <dbReference type="SMART" id="SM00382"/>
    </source>
</evidence>
<dbReference type="SMART" id="SM00028">
    <property type="entry name" value="TPR"/>
    <property type="match status" value="3"/>
</dbReference>
<comment type="caution">
    <text evidence="2">The sequence shown here is derived from an EMBL/GenBank/DDBJ whole genome shotgun (WGS) entry which is preliminary data.</text>
</comment>
<keyword evidence="3" id="KW-1185">Reference proteome</keyword>
<dbReference type="InterPro" id="IPR019734">
    <property type="entry name" value="TPR_rpt"/>
</dbReference>
<dbReference type="InterPro" id="IPR027417">
    <property type="entry name" value="P-loop_NTPase"/>
</dbReference>
<proteinExistence type="predicted"/>
<dbReference type="Pfam" id="PF13176">
    <property type="entry name" value="TPR_7"/>
    <property type="match status" value="1"/>
</dbReference>
<dbReference type="InterPro" id="IPR011990">
    <property type="entry name" value="TPR-like_helical_dom_sf"/>
</dbReference>
<name>A0A4S8Q791_9ACTN</name>
<evidence type="ECO:0000313" key="3">
    <source>
        <dbReference type="Proteomes" id="UP000308760"/>
    </source>
</evidence>
<accession>A0A4S8Q791</accession>
<sequence length="669" mass="73979">MCCSAAVAGRRRDALPDESFFNNTFHGEIGNLIQAHLVQMAVPKPARPMEVPRPPRPWINRDELLDETRRHIDTEPGSPLVITGPSGIGKSALAAMAAEELRDRFSDGQLYIDLENEDMYSAARAVLLRLGEPKDQLADTFGGLLSHYRSATRDRSVLVIVDGAESATEGLHFEPSSGTSRLVVFALGAPPDLAVRRLRMSELSAPAAVEMLLAATTGVEDSTALALVTHYDSYPGTIRRIAGLIRARSHGADQDGDSATSLLDYPATDLLDATYHILSPSAAWLYRLLSVLPGAEFEKSILKVFESPSGASSGAYEELVNAQLVTETRDGWCLVEPSVSRDASRRAELESLPIELLAAMRASLRWYVKRAQLADRAIMGDRLRRAAVPADVDCPPFRDGPEALAWFQANHTALYTAIQMAVLHDWNEEAWALAEAMWAFFNNVSYPEEAERCYQIAVEATTQPVDRARMLLFLGRVRLELAKYRDAEAVLRESHSLAVEADDLELIESSLALLGRTNQYQGRYHEAIEFYTEALRNAQQGEHNRAAALQLLSLGRTHRDLGDLGTAERYFERALAAFTRIKDGRHVLLVETDLAVLKAELGVPGAVEKADQVIGWLRQAGLAKQEAAALERLAAALEGEERRRRLELALEVFERVGSVEARRIRRMLR</sequence>
<reference evidence="2 3" key="2">
    <citation type="submission" date="2019-05" db="EMBL/GenBank/DDBJ databases">
        <title>Glycomyces buryatensis sp. nov.</title>
        <authorList>
            <person name="Nikitina E."/>
        </authorList>
    </citation>
    <scope>NUCLEOTIDE SEQUENCE [LARGE SCALE GENOMIC DNA]</scope>
    <source>
        <strain evidence="2 3">18</strain>
    </source>
</reference>
<dbReference type="PANTHER" id="PTHR47691">
    <property type="entry name" value="REGULATOR-RELATED"/>
    <property type="match status" value="1"/>
</dbReference>
<organism evidence="2 3">
    <name type="scientific">Glycomyces buryatensis</name>
    <dbReference type="NCBI Taxonomy" id="2570927"/>
    <lineage>
        <taxon>Bacteria</taxon>
        <taxon>Bacillati</taxon>
        <taxon>Actinomycetota</taxon>
        <taxon>Actinomycetes</taxon>
        <taxon>Glycomycetales</taxon>
        <taxon>Glycomycetaceae</taxon>
        <taxon>Glycomyces</taxon>
    </lineage>
</organism>
<dbReference type="Pfam" id="PF13424">
    <property type="entry name" value="TPR_12"/>
    <property type="match status" value="1"/>
</dbReference>
<dbReference type="InterPro" id="IPR003593">
    <property type="entry name" value="AAA+_ATPase"/>
</dbReference>
<dbReference type="PANTHER" id="PTHR47691:SF3">
    <property type="entry name" value="HTH-TYPE TRANSCRIPTIONAL REGULATOR RV0890C-RELATED"/>
    <property type="match status" value="1"/>
</dbReference>
<dbReference type="SUPFAM" id="SSF48452">
    <property type="entry name" value="TPR-like"/>
    <property type="match status" value="2"/>
</dbReference>
<dbReference type="GO" id="GO:0016887">
    <property type="term" value="F:ATP hydrolysis activity"/>
    <property type="evidence" value="ECO:0007669"/>
    <property type="project" value="InterPro"/>
</dbReference>
<dbReference type="OrthoDB" id="3861774at2"/>